<gene>
    <name evidence="1" type="ORF">MGAL_10B044835</name>
</gene>
<organism evidence="1 2">
    <name type="scientific">Mytilus galloprovincialis</name>
    <name type="common">Mediterranean mussel</name>
    <dbReference type="NCBI Taxonomy" id="29158"/>
    <lineage>
        <taxon>Eukaryota</taxon>
        <taxon>Metazoa</taxon>
        <taxon>Spiralia</taxon>
        <taxon>Lophotrochozoa</taxon>
        <taxon>Mollusca</taxon>
        <taxon>Bivalvia</taxon>
        <taxon>Autobranchia</taxon>
        <taxon>Pteriomorphia</taxon>
        <taxon>Mytilida</taxon>
        <taxon>Mytiloidea</taxon>
        <taxon>Mytilidae</taxon>
        <taxon>Mytilinae</taxon>
        <taxon>Mytilus</taxon>
    </lineage>
</organism>
<dbReference type="AlphaFoldDB" id="A0A8B6FKW2"/>
<dbReference type="Proteomes" id="UP000596742">
    <property type="component" value="Unassembled WGS sequence"/>
</dbReference>
<protein>
    <submittedName>
        <fullName evidence="1">Uncharacterized protein</fullName>
    </submittedName>
</protein>
<proteinExistence type="predicted"/>
<name>A0A8B6FKW2_MYTGA</name>
<evidence type="ECO:0000313" key="1">
    <source>
        <dbReference type="EMBL" id="VDI50404.1"/>
    </source>
</evidence>
<keyword evidence="2" id="KW-1185">Reference proteome</keyword>
<reference evidence="1" key="1">
    <citation type="submission" date="2018-11" db="EMBL/GenBank/DDBJ databases">
        <authorList>
            <person name="Alioto T."/>
            <person name="Alioto T."/>
        </authorList>
    </citation>
    <scope>NUCLEOTIDE SEQUENCE</scope>
</reference>
<comment type="caution">
    <text evidence="1">The sequence shown here is derived from an EMBL/GenBank/DDBJ whole genome shotgun (WGS) entry which is preliminary data.</text>
</comment>
<dbReference type="EMBL" id="UYJE01006949">
    <property type="protein sequence ID" value="VDI50404.1"/>
    <property type="molecule type" value="Genomic_DNA"/>
</dbReference>
<accession>A0A8B6FKW2</accession>
<evidence type="ECO:0000313" key="2">
    <source>
        <dbReference type="Proteomes" id="UP000596742"/>
    </source>
</evidence>
<dbReference type="OrthoDB" id="10316131at2759"/>
<sequence>MNVESINAVCGIAIVQRIFGPGPTEGSNHIKLQTAGGPDSLFQRVILMKNIYYDSKRFHFHKNDSMHFRIRYDEKTDWHRIEFASLGSECLLCRSIRKHCDLSFKRDL</sequence>